<evidence type="ECO:0000313" key="2">
    <source>
        <dbReference type="Proteomes" id="UP000010473"/>
    </source>
</evidence>
<dbReference type="OrthoDB" id="428307at2"/>
<name>K9Y024_STAC7</name>
<dbReference type="KEGG" id="scs:Sta7437_3805"/>
<dbReference type="InterPro" id="IPR018741">
    <property type="entry name" value="DUF2288"/>
</dbReference>
<protein>
    <recommendedName>
        <fullName evidence="3">DUF2288 domain-containing protein</fullName>
    </recommendedName>
</protein>
<keyword evidence="2" id="KW-1185">Reference proteome</keyword>
<dbReference type="eggNOG" id="COG5626">
    <property type="taxonomic scope" value="Bacteria"/>
</dbReference>
<evidence type="ECO:0008006" key="3">
    <source>
        <dbReference type="Google" id="ProtNLM"/>
    </source>
</evidence>
<dbReference type="RefSeq" id="WP_015194952.1">
    <property type="nucleotide sequence ID" value="NC_019748.1"/>
</dbReference>
<proteinExistence type="predicted"/>
<reference evidence="2" key="1">
    <citation type="journal article" date="2013" name="Proc. Natl. Acad. Sci. U.S.A.">
        <title>Improving the coverage of the cyanobacterial phylum using diversity-driven genome sequencing.</title>
        <authorList>
            <person name="Shih P.M."/>
            <person name="Wu D."/>
            <person name="Latifi A."/>
            <person name="Axen S.D."/>
            <person name="Fewer D.P."/>
            <person name="Talla E."/>
            <person name="Calteau A."/>
            <person name="Cai F."/>
            <person name="Tandeau de Marsac N."/>
            <person name="Rippka R."/>
            <person name="Herdman M."/>
            <person name="Sivonen K."/>
            <person name="Coursin T."/>
            <person name="Laurent T."/>
            <person name="Goodwin L."/>
            <person name="Nolan M."/>
            <person name="Davenport K.W."/>
            <person name="Han C.S."/>
            <person name="Rubin E.M."/>
            <person name="Eisen J.A."/>
            <person name="Woyke T."/>
            <person name="Gugger M."/>
            <person name="Kerfeld C.A."/>
        </authorList>
    </citation>
    <scope>NUCLEOTIDE SEQUENCE [LARGE SCALE GENOMIC DNA]</scope>
    <source>
        <strain evidence="2">ATCC 29371 / PCC 7437</strain>
    </source>
</reference>
<dbReference type="AlphaFoldDB" id="K9Y024"/>
<organism evidence="1 2">
    <name type="scientific">Stanieria cyanosphaera (strain ATCC 29371 / PCC 7437)</name>
    <dbReference type="NCBI Taxonomy" id="111780"/>
    <lineage>
        <taxon>Bacteria</taxon>
        <taxon>Bacillati</taxon>
        <taxon>Cyanobacteriota</taxon>
        <taxon>Cyanophyceae</taxon>
        <taxon>Pleurocapsales</taxon>
        <taxon>Dermocarpellaceae</taxon>
        <taxon>Stanieria</taxon>
    </lineage>
</organism>
<sequence length="95" mass="10960">MPELKDRLKDELAEINWQDLLPHAKRDVVIVVKKELNILDVATAIAQDNSIAVSNWIEQQLISKPSSEQLTNWNGEPNKQFWTLIIQPFVVIQEI</sequence>
<evidence type="ECO:0000313" key="1">
    <source>
        <dbReference type="EMBL" id="AFZ37292.1"/>
    </source>
</evidence>
<accession>K9Y024</accession>
<dbReference type="EMBL" id="CP003653">
    <property type="protein sequence ID" value="AFZ37292.1"/>
    <property type="molecule type" value="Genomic_DNA"/>
</dbReference>
<dbReference type="Pfam" id="PF10052">
    <property type="entry name" value="DUF2288"/>
    <property type="match status" value="1"/>
</dbReference>
<dbReference type="HOGENOM" id="CLU_137225_1_0_3"/>
<dbReference type="STRING" id="111780.Sta7437_3805"/>
<gene>
    <name evidence="1" type="ordered locus">Sta7437_3805</name>
</gene>
<dbReference type="Proteomes" id="UP000010473">
    <property type="component" value="Chromosome"/>
</dbReference>